<protein>
    <submittedName>
        <fullName evidence="2">Homoserine O-acetyltransferase, variant</fullName>
    </submittedName>
</protein>
<dbReference type="GO" id="GO:0004414">
    <property type="term" value="F:homoserine O-acetyltransferase activity"/>
    <property type="evidence" value="ECO:0007669"/>
    <property type="project" value="TreeGrafter"/>
</dbReference>
<dbReference type="InterPro" id="IPR029058">
    <property type="entry name" value="AB_hydrolase_fold"/>
</dbReference>
<accession>A0A8H7ZNK7</accession>
<dbReference type="PANTHER" id="PTHR32268">
    <property type="entry name" value="HOMOSERINE O-ACETYLTRANSFERASE"/>
    <property type="match status" value="1"/>
</dbReference>
<reference evidence="2 3" key="1">
    <citation type="journal article" name="Sci. Rep.">
        <title>Genome-scale phylogenetic analyses confirm Olpidium as the closest living zoosporic fungus to the non-flagellated, terrestrial fungi.</title>
        <authorList>
            <person name="Chang Y."/>
            <person name="Rochon D."/>
            <person name="Sekimoto S."/>
            <person name="Wang Y."/>
            <person name="Chovatia M."/>
            <person name="Sandor L."/>
            <person name="Salamov A."/>
            <person name="Grigoriev I.V."/>
            <person name="Stajich J.E."/>
            <person name="Spatafora J.W."/>
        </authorList>
    </citation>
    <scope>NUCLEOTIDE SEQUENCE [LARGE SCALE GENOMIC DNA]</scope>
    <source>
        <strain evidence="2">S191</strain>
    </source>
</reference>
<gene>
    <name evidence="2" type="ORF">BJ554DRAFT_3560</name>
</gene>
<organism evidence="2 3">
    <name type="scientific">Olpidium bornovanus</name>
    <dbReference type="NCBI Taxonomy" id="278681"/>
    <lineage>
        <taxon>Eukaryota</taxon>
        <taxon>Fungi</taxon>
        <taxon>Fungi incertae sedis</taxon>
        <taxon>Olpidiomycota</taxon>
        <taxon>Olpidiomycotina</taxon>
        <taxon>Olpidiomycetes</taxon>
        <taxon>Olpidiales</taxon>
        <taxon>Olpidiaceae</taxon>
        <taxon>Olpidium</taxon>
    </lineage>
</organism>
<dbReference type="GO" id="GO:0009092">
    <property type="term" value="P:homoserine metabolic process"/>
    <property type="evidence" value="ECO:0007669"/>
    <property type="project" value="TreeGrafter"/>
</dbReference>
<comment type="caution">
    <text evidence="2">The sequence shown here is derived from an EMBL/GenBank/DDBJ whole genome shotgun (WGS) entry which is preliminary data.</text>
</comment>
<dbReference type="PANTHER" id="PTHR32268:SF11">
    <property type="entry name" value="HOMOSERINE O-ACETYLTRANSFERASE"/>
    <property type="match status" value="1"/>
</dbReference>
<dbReference type="SUPFAM" id="SSF53474">
    <property type="entry name" value="alpha/beta-Hydrolases"/>
    <property type="match status" value="1"/>
</dbReference>
<dbReference type="OrthoDB" id="191364at2759"/>
<name>A0A8H7ZNK7_9FUNG</name>
<proteinExistence type="predicted"/>
<feature type="region of interest" description="Disordered" evidence="1">
    <location>
        <begin position="289"/>
        <end position="314"/>
    </location>
</feature>
<evidence type="ECO:0000256" key="1">
    <source>
        <dbReference type="SAM" id="MobiDB-lite"/>
    </source>
</evidence>
<dbReference type="InterPro" id="IPR008220">
    <property type="entry name" value="HAT_MetX-like"/>
</dbReference>
<dbReference type="AlphaFoldDB" id="A0A8H7ZNK7"/>
<evidence type="ECO:0000313" key="2">
    <source>
        <dbReference type="EMBL" id="KAG5456644.1"/>
    </source>
</evidence>
<dbReference type="Proteomes" id="UP000673691">
    <property type="component" value="Unassembled WGS sequence"/>
</dbReference>
<dbReference type="EMBL" id="JAEFCI010011406">
    <property type="protein sequence ID" value="KAG5456644.1"/>
    <property type="molecule type" value="Genomic_DNA"/>
</dbReference>
<sequence length="314" mass="34585">RTQPTAVLIISSHIASHASKHLAADGYYSLDKPPNSGLGIARMAALLTYRSRNSFESRFGRNFMPQPYVSQSFAEKNYPAASPQKPLSPADASVEHHNDGLQGRTQLAAKRWASCSANGGKPDPQPRVFSAQSYLRHQGENFFKRFDANCYISLTRKLDAHDIARGRPGSYEDVLRGINQAALIIGGDATVFTTRWGSTFFDFLARNGMSLLACLHQPGIESDGLFTISEQYELAEHISDSRMVVINSPEGHDGFLIEFEQVNRHIRRFVQDRLPHLFEASRVNLAEGSAEKSPSGKISGSDRASEAEGGVCAW</sequence>
<keyword evidence="3" id="KW-1185">Reference proteome</keyword>
<evidence type="ECO:0000313" key="3">
    <source>
        <dbReference type="Proteomes" id="UP000673691"/>
    </source>
</evidence>
<dbReference type="GO" id="GO:0009086">
    <property type="term" value="P:methionine biosynthetic process"/>
    <property type="evidence" value="ECO:0007669"/>
    <property type="project" value="TreeGrafter"/>
</dbReference>
<dbReference type="Gene3D" id="3.40.50.1820">
    <property type="entry name" value="alpha/beta hydrolase"/>
    <property type="match status" value="1"/>
</dbReference>
<feature type="non-terminal residue" evidence="2">
    <location>
        <position position="1"/>
    </location>
</feature>